<dbReference type="OMA" id="RIRWCIC"/>
<proteinExistence type="predicted"/>
<name>A0A6I9UQN8_BACDO</name>
<dbReference type="InterPro" id="IPR036397">
    <property type="entry name" value="RNaseH_sf"/>
</dbReference>
<organism evidence="1 2">
    <name type="scientific">Bactrocera dorsalis</name>
    <name type="common">Oriental fruit fly</name>
    <name type="synonym">Dacus dorsalis</name>
    <dbReference type="NCBI Taxonomy" id="27457"/>
    <lineage>
        <taxon>Eukaryota</taxon>
        <taxon>Metazoa</taxon>
        <taxon>Ecdysozoa</taxon>
        <taxon>Arthropoda</taxon>
        <taxon>Hexapoda</taxon>
        <taxon>Insecta</taxon>
        <taxon>Pterygota</taxon>
        <taxon>Neoptera</taxon>
        <taxon>Endopterygota</taxon>
        <taxon>Diptera</taxon>
        <taxon>Brachycera</taxon>
        <taxon>Muscomorpha</taxon>
        <taxon>Tephritoidea</taxon>
        <taxon>Tephritidae</taxon>
        <taxon>Bactrocera</taxon>
        <taxon>Bactrocera</taxon>
    </lineage>
</organism>
<accession>A0A6I9UQN8</accession>
<dbReference type="RefSeq" id="XP_011197894.1">
    <property type="nucleotide sequence ID" value="XM_011199592.1"/>
</dbReference>
<dbReference type="PANTHER" id="PTHR47331">
    <property type="entry name" value="PHD-TYPE DOMAIN-CONTAINING PROTEIN"/>
    <property type="match status" value="1"/>
</dbReference>
<reference evidence="2" key="1">
    <citation type="submission" date="2025-08" db="UniProtKB">
        <authorList>
            <consortium name="RefSeq"/>
        </authorList>
    </citation>
    <scope>IDENTIFICATION</scope>
    <source>
        <tissue evidence="2">Adult</tissue>
    </source>
</reference>
<dbReference type="GeneID" id="105222318"/>
<dbReference type="AlphaFoldDB" id="A0A6I9UQN8"/>
<sequence>MFNVTSFVGADRKQRELKEAFLAEATAVKGFAARGFSFTFIPPRAQHFGGLWEAAVKSAKHHIVRVIGNALLTAEKLTTLLAEVKAILNSRPLVPLSQDPNDGEALRIRWCIC</sequence>
<keyword evidence="1" id="KW-1185">Reference proteome</keyword>
<dbReference type="InParanoid" id="A0A6I9UQN8"/>
<dbReference type="KEGG" id="bdr:105222318"/>
<dbReference type="PANTHER" id="PTHR47331:SF2">
    <property type="match status" value="1"/>
</dbReference>
<dbReference type="Gene3D" id="3.30.420.10">
    <property type="entry name" value="Ribonuclease H-like superfamily/Ribonuclease H"/>
    <property type="match status" value="1"/>
</dbReference>
<protein>
    <submittedName>
        <fullName evidence="2">Uncharacterized protein LOC105222318</fullName>
    </submittedName>
</protein>
<dbReference type="OrthoDB" id="8061911at2759"/>
<evidence type="ECO:0000313" key="2">
    <source>
        <dbReference type="RefSeq" id="XP_011197894.1"/>
    </source>
</evidence>
<gene>
    <name evidence="2" type="primary">LOC105222318</name>
</gene>
<evidence type="ECO:0000313" key="1">
    <source>
        <dbReference type="Proteomes" id="UP001652620"/>
    </source>
</evidence>
<dbReference type="Proteomes" id="UP001652620">
    <property type="component" value="Chromosome 6"/>
</dbReference>
<dbReference type="GO" id="GO:0003676">
    <property type="term" value="F:nucleic acid binding"/>
    <property type="evidence" value="ECO:0007669"/>
    <property type="project" value="InterPro"/>
</dbReference>